<comment type="caution">
    <text evidence="4">The sequence shown here is derived from an EMBL/GenBank/DDBJ whole genome shotgun (WGS) entry which is preliminary data.</text>
</comment>
<feature type="transmembrane region" description="Helical" evidence="2">
    <location>
        <begin position="87"/>
        <end position="109"/>
    </location>
</feature>
<keyword evidence="2" id="KW-0812">Transmembrane</keyword>
<dbReference type="PANTHER" id="PTHR41542:SF1">
    <property type="entry name" value="BLL5807 PROTEIN"/>
    <property type="match status" value="1"/>
</dbReference>
<dbReference type="InterPro" id="IPR032710">
    <property type="entry name" value="NTF2-like_dom_sf"/>
</dbReference>
<keyword evidence="5" id="KW-1185">Reference proteome</keyword>
<feature type="compositionally biased region" description="Low complexity" evidence="1">
    <location>
        <begin position="65"/>
        <end position="80"/>
    </location>
</feature>
<evidence type="ECO:0000256" key="2">
    <source>
        <dbReference type="SAM" id="Phobius"/>
    </source>
</evidence>
<dbReference type="SUPFAM" id="SSF54427">
    <property type="entry name" value="NTF2-like"/>
    <property type="match status" value="1"/>
</dbReference>
<dbReference type="Pfam" id="PF04280">
    <property type="entry name" value="Tim44"/>
    <property type="match status" value="1"/>
</dbReference>
<feature type="compositionally biased region" description="Polar residues" evidence="1">
    <location>
        <begin position="39"/>
        <end position="64"/>
    </location>
</feature>
<feature type="region of interest" description="Disordered" evidence="1">
    <location>
        <begin position="32"/>
        <end position="80"/>
    </location>
</feature>
<evidence type="ECO:0000259" key="3">
    <source>
        <dbReference type="SMART" id="SM00978"/>
    </source>
</evidence>
<evidence type="ECO:0000313" key="4">
    <source>
        <dbReference type="EMBL" id="GFM32487.1"/>
    </source>
</evidence>
<dbReference type="SMART" id="SM00978">
    <property type="entry name" value="Tim44"/>
    <property type="match status" value="1"/>
</dbReference>
<name>A0A7J0BFK1_9BACT</name>
<feature type="domain" description="Tim44-like" evidence="3">
    <location>
        <begin position="166"/>
        <end position="296"/>
    </location>
</feature>
<dbReference type="Gene3D" id="3.10.450.240">
    <property type="match status" value="1"/>
</dbReference>
<dbReference type="EMBL" id="BLVO01000012">
    <property type="protein sequence ID" value="GFM32487.1"/>
    <property type="molecule type" value="Genomic_DNA"/>
</dbReference>
<sequence>MDRRWLSVLVIFCMTLGAVALMHDTADARKMGGGKSFGSKPSYQRSAQTPAQAPTSPSRTQTGEQAKQGQQANKGAAAQPMGARGGLGGMVGGLLMGGLIGSMLFGGGAGGGGPGLLDMLLIGGGLFMLFRFLRSRRMAAEGAGPQPGGVQMHERSASAWGNLAGTAEQASGPDLPAGFDPDEFMQGAKAIYVRLQSSWDKRDMADIRQFTSDEVYEEIARQAVEDPAPGKTELLLITPQLIEAREVGQQIVVAVLYDVMLREDGDTHSRQDRELWHFSRDRNRPEDFWLLEGIQQIER</sequence>
<protein>
    <submittedName>
        <fullName evidence="4">Transport protein</fullName>
    </submittedName>
</protein>
<dbReference type="PANTHER" id="PTHR41542">
    <property type="entry name" value="BLL5807 PROTEIN"/>
    <property type="match status" value="1"/>
</dbReference>
<gene>
    <name evidence="4" type="ORF">DSM101010T_08520</name>
</gene>
<evidence type="ECO:0000256" key="1">
    <source>
        <dbReference type="SAM" id="MobiDB-lite"/>
    </source>
</evidence>
<keyword evidence="2" id="KW-1133">Transmembrane helix</keyword>
<evidence type="ECO:0000313" key="5">
    <source>
        <dbReference type="Proteomes" id="UP000503840"/>
    </source>
</evidence>
<dbReference type="Proteomes" id="UP000503840">
    <property type="component" value="Unassembled WGS sequence"/>
</dbReference>
<organism evidence="4 5">
    <name type="scientific">Desulfovibrio subterraneus</name>
    <dbReference type="NCBI Taxonomy" id="2718620"/>
    <lineage>
        <taxon>Bacteria</taxon>
        <taxon>Pseudomonadati</taxon>
        <taxon>Thermodesulfobacteriota</taxon>
        <taxon>Desulfovibrionia</taxon>
        <taxon>Desulfovibrionales</taxon>
        <taxon>Desulfovibrionaceae</taxon>
        <taxon>Desulfovibrio</taxon>
    </lineage>
</organism>
<reference evidence="4 5" key="1">
    <citation type="submission" date="2020-05" db="EMBL/GenBank/DDBJ databases">
        <title>Draft genome sequence of Desulfovibrio sp. strain HN2T.</title>
        <authorList>
            <person name="Ueno A."/>
            <person name="Tamazawa S."/>
            <person name="Tamamura S."/>
            <person name="Murakami T."/>
            <person name="Kiyama T."/>
            <person name="Inomata H."/>
            <person name="Amano Y."/>
            <person name="Miyakawa K."/>
            <person name="Tamaki H."/>
            <person name="Naganuma T."/>
            <person name="Kaneko K."/>
        </authorList>
    </citation>
    <scope>NUCLEOTIDE SEQUENCE [LARGE SCALE GENOMIC DNA]</scope>
    <source>
        <strain evidence="4 5">HN2</strain>
    </source>
</reference>
<dbReference type="AlphaFoldDB" id="A0A7J0BFK1"/>
<accession>A0A7J0BFK1</accession>
<dbReference type="InterPro" id="IPR007379">
    <property type="entry name" value="Tim44-like_dom"/>
</dbReference>
<proteinExistence type="predicted"/>
<feature type="transmembrane region" description="Helical" evidence="2">
    <location>
        <begin position="6"/>
        <end position="22"/>
    </location>
</feature>
<feature type="transmembrane region" description="Helical" evidence="2">
    <location>
        <begin position="115"/>
        <end position="133"/>
    </location>
</feature>
<keyword evidence="2" id="KW-0472">Membrane</keyword>